<keyword evidence="6" id="KW-1185">Reference proteome</keyword>
<dbReference type="InterPro" id="IPR000917">
    <property type="entry name" value="Sulfatase_N"/>
</dbReference>
<dbReference type="Pfam" id="PF00884">
    <property type="entry name" value="Sulfatase"/>
    <property type="match status" value="1"/>
</dbReference>
<dbReference type="Gene3D" id="3.40.720.10">
    <property type="entry name" value="Alkaline Phosphatase, subunit A"/>
    <property type="match status" value="1"/>
</dbReference>
<dbReference type="SUPFAM" id="SSF53649">
    <property type="entry name" value="Alkaline phosphatase-like"/>
    <property type="match status" value="1"/>
</dbReference>
<keyword evidence="3" id="KW-0732">Signal</keyword>
<reference evidence="6" key="1">
    <citation type="journal article" date="2019" name="Int. J. Syst. Evol. Microbiol.">
        <title>The Global Catalogue of Microorganisms (GCM) 10K type strain sequencing project: providing services to taxonomists for standard genome sequencing and annotation.</title>
        <authorList>
            <consortium name="The Broad Institute Genomics Platform"/>
            <consortium name="The Broad Institute Genome Sequencing Center for Infectious Disease"/>
            <person name="Wu L."/>
            <person name="Ma J."/>
        </authorList>
    </citation>
    <scope>NUCLEOTIDE SEQUENCE [LARGE SCALE GENOMIC DNA]</scope>
    <source>
        <strain evidence="6">KCTC 42662</strain>
    </source>
</reference>
<dbReference type="InterPro" id="IPR017850">
    <property type="entry name" value="Alkaline_phosphatase_core_sf"/>
</dbReference>
<dbReference type="PANTHER" id="PTHR45953">
    <property type="entry name" value="IDURONATE 2-SULFATASE"/>
    <property type="match status" value="1"/>
</dbReference>
<feature type="chain" id="PRO_5046952070" evidence="3">
    <location>
        <begin position="21"/>
        <end position="116"/>
    </location>
</feature>
<dbReference type="EMBL" id="JBHULR010000003">
    <property type="protein sequence ID" value="MFD2547779.1"/>
    <property type="molecule type" value="Genomic_DNA"/>
</dbReference>
<evidence type="ECO:0000259" key="4">
    <source>
        <dbReference type="Pfam" id="PF00884"/>
    </source>
</evidence>
<keyword evidence="2" id="KW-0378">Hydrolase</keyword>
<dbReference type="PANTHER" id="PTHR45953:SF1">
    <property type="entry name" value="IDURONATE 2-SULFATASE"/>
    <property type="match status" value="1"/>
</dbReference>
<comment type="caution">
    <text evidence="5">The sequence shown here is derived from an EMBL/GenBank/DDBJ whole genome shotgun (WGS) entry which is preliminary data.</text>
</comment>
<evidence type="ECO:0000313" key="6">
    <source>
        <dbReference type="Proteomes" id="UP001597545"/>
    </source>
</evidence>
<gene>
    <name evidence="5" type="ORF">ACFSR5_09000</name>
</gene>
<evidence type="ECO:0000256" key="2">
    <source>
        <dbReference type="ARBA" id="ARBA00022801"/>
    </source>
</evidence>
<evidence type="ECO:0000313" key="5">
    <source>
        <dbReference type="EMBL" id="MFD2547779.1"/>
    </source>
</evidence>
<name>A0ABW5KHS0_9SPHI</name>
<dbReference type="Proteomes" id="UP001597545">
    <property type="component" value="Unassembled WGS sequence"/>
</dbReference>
<evidence type="ECO:0000256" key="3">
    <source>
        <dbReference type="SAM" id="SignalP"/>
    </source>
</evidence>
<feature type="signal peptide" evidence="3">
    <location>
        <begin position="1"/>
        <end position="20"/>
    </location>
</feature>
<sequence>MYYFLAAFFTNLLLCTLVGAQARKTPNHLNVLFLSADDLRTDLSIYEHPTAKTPNLDRSLGEGVRIQQAYCQYSLCNPSPSSLLSGKQSTNSRLYGNRECFKAYFPDWLSYWIYSS</sequence>
<organism evidence="5 6">
    <name type="scientific">Sphingobacterium suaedae</name>
    <dbReference type="NCBI Taxonomy" id="1686402"/>
    <lineage>
        <taxon>Bacteria</taxon>
        <taxon>Pseudomonadati</taxon>
        <taxon>Bacteroidota</taxon>
        <taxon>Sphingobacteriia</taxon>
        <taxon>Sphingobacteriales</taxon>
        <taxon>Sphingobacteriaceae</taxon>
        <taxon>Sphingobacterium</taxon>
    </lineage>
</organism>
<keyword evidence="1" id="KW-0479">Metal-binding</keyword>
<protein>
    <submittedName>
        <fullName evidence="5">Sulfatase-like hydrolase/transferase</fullName>
    </submittedName>
</protein>
<feature type="domain" description="Sulfatase N-terminal" evidence="4">
    <location>
        <begin position="30"/>
        <end position="99"/>
    </location>
</feature>
<dbReference type="RefSeq" id="WP_380902861.1">
    <property type="nucleotide sequence ID" value="NZ_JBHUEG010000007.1"/>
</dbReference>
<accession>A0ABW5KHS0</accession>
<evidence type="ECO:0000256" key="1">
    <source>
        <dbReference type="ARBA" id="ARBA00022723"/>
    </source>
</evidence>
<proteinExistence type="predicted"/>